<name>A0A0E9Q1W4_ANGAN</name>
<dbReference type="AlphaFoldDB" id="A0A0E9Q1W4"/>
<organism evidence="2">
    <name type="scientific">Anguilla anguilla</name>
    <name type="common">European freshwater eel</name>
    <name type="synonym">Muraena anguilla</name>
    <dbReference type="NCBI Taxonomy" id="7936"/>
    <lineage>
        <taxon>Eukaryota</taxon>
        <taxon>Metazoa</taxon>
        <taxon>Chordata</taxon>
        <taxon>Craniata</taxon>
        <taxon>Vertebrata</taxon>
        <taxon>Euteleostomi</taxon>
        <taxon>Actinopterygii</taxon>
        <taxon>Neopterygii</taxon>
        <taxon>Teleostei</taxon>
        <taxon>Anguilliformes</taxon>
        <taxon>Anguillidae</taxon>
        <taxon>Anguilla</taxon>
    </lineage>
</organism>
<evidence type="ECO:0000313" key="2">
    <source>
        <dbReference type="EMBL" id="JAH10123.1"/>
    </source>
</evidence>
<protein>
    <submittedName>
        <fullName evidence="2">Uncharacterized protein</fullName>
    </submittedName>
</protein>
<proteinExistence type="predicted"/>
<dbReference type="EMBL" id="GBXM01098454">
    <property type="protein sequence ID" value="JAH10123.1"/>
    <property type="molecule type" value="Transcribed_RNA"/>
</dbReference>
<feature type="region of interest" description="Disordered" evidence="1">
    <location>
        <begin position="21"/>
        <end position="47"/>
    </location>
</feature>
<reference evidence="2" key="2">
    <citation type="journal article" date="2015" name="Fish Shellfish Immunol.">
        <title>Early steps in the European eel (Anguilla anguilla)-Vibrio vulnificus interaction in the gills: Role of the RtxA13 toxin.</title>
        <authorList>
            <person name="Callol A."/>
            <person name="Pajuelo D."/>
            <person name="Ebbesson L."/>
            <person name="Teles M."/>
            <person name="MacKenzie S."/>
            <person name="Amaro C."/>
        </authorList>
    </citation>
    <scope>NUCLEOTIDE SEQUENCE</scope>
</reference>
<reference evidence="2" key="1">
    <citation type="submission" date="2014-11" db="EMBL/GenBank/DDBJ databases">
        <authorList>
            <person name="Amaro Gonzalez C."/>
        </authorList>
    </citation>
    <scope>NUCLEOTIDE SEQUENCE</scope>
</reference>
<accession>A0A0E9Q1W4</accession>
<sequence>MFNSIKLYLYSTENCHKYTLQFSEPRRQRKKEQTERTPGLNPQIAST</sequence>
<evidence type="ECO:0000256" key="1">
    <source>
        <dbReference type="SAM" id="MobiDB-lite"/>
    </source>
</evidence>